<accession>A0A8T1P697</accession>
<keyword evidence="2" id="KW-1185">Reference proteome</keyword>
<sequence>MRVQGPYGTRSSTALTVKASAEVSFFEMFLDKNTWKEKTVRYYIRRPKSWIERYRATESQLQNKSWLMYCSLT</sequence>
<dbReference type="Proteomes" id="UP000811609">
    <property type="component" value="Chromosome 10"/>
</dbReference>
<organism evidence="1 2">
    <name type="scientific">Carya illinoinensis</name>
    <name type="common">Pecan</name>
    <dbReference type="NCBI Taxonomy" id="32201"/>
    <lineage>
        <taxon>Eukaryota</taxon>
        <taxon>Viridiplantae</taxon>
        <taxon>Streptophyta</taxon>
        <taxon>Embryophyta</taxon>
        <taxon>Tracheophyta</taxon>
        <taxon>Spermatophyta</taxon>
        <taxon>Magnoliopsida</taxon>
        <taxon>eudicotyledons</taxon>
        <taxon>Gunneridae</taxon>
        <taxon>Pentapetalae</taxon>
        <taxon>rosids</taxon>
        <taxon>fabids</taxon>
        <taxon>Fagales</taxon>
        <taxon>Juglandaceae</taxon>
        <taxon>Carya</taxon>
    </lineage>
</organism>
<proteinExistence type="predicted"/>
<dbReference type="EMBL" id="CM031818">
    <property type="protein sequence ID" value="KAG6639439.1"/>
    <property type="molecule type" value="Genomic_DNA"/>
</dbReference>
<evidence type="ECO:0000313" key="1">
    <source>
        <dbReference type="EMBL" id="KAG6639439.1"/>
    </source>
</evidence>
<comment type="caution">
    <text evidence="1">The sequence shown here is derived from an EMBL/GenBank/DDBJ whole genome shotgun (WGS) entry which is preliminary data.</text>
</comment>
<dbReference type="AlphaFoldDB" id="A0A8T1P697"/>
<name>A0A8T1P697_CARIL</name>
<protein>
    <submittedName>
        <fullName evidence="1">Uncharacterized protein</fullName>
    </submittedName>
</protein>
<gene>
    <name evidence="1" type="ORF">CIPAW_10G100400</name>
</gene>
<reference evidence="1" key="1">
    <citation type="submission" date="2020-12" db="EMBL/GenBank/DDBJ databases">
        <title>WGS assembly of Carya illinoinensis cv. Pawnee.</title>
        <authorList>
            <person name="Platts A."/>
            <person name="Shu S."/>
            <person name="Wright S."/>
            <person name="Barry K."/>
            <person name="Edger P."/>
            <person name="Pires J.C."/>
            <person name="Schmutz J."/>
        </authorList>
    </citation>
    <scope>NUCLEOTIDE SEQUENCE</scope>
    <source>
        <tissue evidence="1">Leaf</tissue>
    </source>
</reference>
<evidence type="ECO:0000313" key="2">
    <source>
        <dbReference type="Proteomes" id="UP000811609"/>
    </source>
</evidence>